<keyword evidence="4" id="KW-1185">Reference proteome</keyword>
<dbReference type="EMBL" id="JAAMCP010000005">
    <property type="protein sequence ID" value="NTF36760.1"/>
    <property type="molecule type" value="Genomic_DNA"/>
</dbReference>
<dbReference type="Proteomes" id="UP000822331">
    <property type="component" value="Unassembled WGS sequence"/>
</dbReference>
<dbReference type="AlphaFoldDB" id="A0AAE7QYZ4"/>
<evidence type="ECO:0000313" key="2">
    <source>
        <dbReference type="EMBL" id="QTF99209.1"/>
    </source>
</evidence>
<organism evidence="2 3">
    <name type="scientific">Agrobacterium rubi</name>
    <dbReference type="NCBI Taxonomy" id="28099"/>
    <lineage>
        <taxon>Bacteria</taxon>
        <taxon>Pseudomonadati</taxon>
        <taxon>Pseudomonadota</taxon>
        <taxon>Alphaproteobacteria</taxon>
        <taxon>Hyphomicrobiales</taxon>
        <taxon>Rhizobiaceae</taxon>
        <taxon>Rhizobium/Agrobacterium group</taxon>
        <taxon>Agrobacterium</taxon>
    </lineage>
</organism>
<gene>
    <name evidence="1" type="ORF">G6L72_08560</name>
    <name evidence="2" type="ORF">G6M88_01785</name>
</gene>
<dbReference type="RefSeq" id="WP_065698082.1">
    <property type="nucleotide sequence ID" value="NZ_CP049206.1"/>
</dbReference>
<evidence type="ECO:0000313" key="3">
    <source>
        <dbReference type="Proteomes" id="UP000663912"/>
    </source>
</evidence>
<dbReference type="SUPFAM" id="SSF52540">
    <property type="entry name" value="P-loop containing nucleoside triphosphate hydrolases"/>
    <property type="match status" value="1"/>
</dbReference>
<reference evidence="2" key="2">
    <citation type="submission" date="2020-02" db="EMBL/GenBank/DDBJ databases">
        <title>Unexpected conservation and global transmission of agrobacterial virulence plasmids.</title>
        <authorList>
            <person name="Weisberg A.J."/>
            <person name="Davis E.W. II"/>
            <person name="Tabima J.R."/>
            <person name="Belcher M.S."/>
            <person name="Miller M."/>
            <person name="Kuo C.-H."/>
            <person name="Loper J.E."/>
            <person name="Grunwald N.J."/>
            <person name="Putnam M.L."/>
            <person name="Chang J.H."/>
        </authorList>
    </citation>
    <scope>NUCLEOTIDE SEQUENCE</scope>
    <source>
        <strain evidence="2">W2/73</strain>
    </source>
</reference>
<accession>A0AAE7QYZ4</accession>
<name>A0AAE7QYZ4_9HYPH</name>
<dbReference type="EMBL" id="CP049206">
    <property type="protein sequence ID" value="QTF99209.1"/>
    <property type="molecule type" value="Genomic_DNA"/>
</dbReference>
<evidence type="ECO:0008006" key="5">
    <source>
        <dbReference type="Google" id="ProtNLM"/>
    </source>
</evidence>
<reference evidence="1 4" key="1">
    <citation type="journal article" date="2020" name="Science">
        <title>Unexpected conservation and global transmission of agrobacterial virulence plasmids.</title>
        <authorList>
            <person name="Weisberg A.J."/>
            <person name="Davis E.W. 2nd"/>
            <person name="Tabima J."/>
            <person name="Belcher M.S."/>
            <person name="Miller M."/>
            <person name="Kuo C.H."/>
            <person name="Loper J.E."/>
            <person name="Grunwald N.J."/>
            <person name="Putnam M.L."/>
            <person name="Chang J.H."/>
        </authorList>
    </citation>
    <scope>NUCLEOTIDE SEQUENCE [LARGE SCALE GENOMIC DNA]</scope>
    <source>
        <strain evidence="1 4">A19/93</strain>
    </source>
</reference>
<proteinExistence type="predicted"/>
<dbReference type="Gene3D" id="3.40.50.300">
    <property type="entry name" value="P-loop containing nucleotide triphosphate hydrolases"/>
    <property type="match status" value="1"/>
</dbReference>
<evidence type="ECO:0000313" key="1">
    <source>
        <dbReference type="EMBL" id="NTF36760.1"/>
    </source>
</evidence>
<dbReference type="KEGG" id="arui:G6M88_01785"/>
<sequence length="196" mass="22044">MAAKIVLIGGTSHAGKSTLAADIAMRLGWRCLSTDSLARHPGRPWQTAPHVVPPHVVEHYRDLELNALMQSVLRHYDSMWDVHILPLIERETELVMEGSALLPDTVAPLLCDHVRAVWLVASDAVIEHRMKAESDYALRDDDGRLLIDKFLSRALAFNRFIADEVARLKLVKIDIDLDGDGDDLSLRVLEWLRISD</sequence>
<dbReference type="InterPro" id="IPR027417">
    <property type="entry name" value="P-loop_NTPase"/>
</dbReference>
<dbReference type="Proteomes" id="UP000663912">
    <property type="component" value="Chromosome 1"/>
</dbReference>
<evidence type="ECO:0000313" key="4">
    <source>
        <dbReference type="Proteomes" id="UP000822331"/>
    </source>
</evidence>
<protein>
    <recommendedName>
        <fullName evidence="5">2-phosphoglycerate kinase</fullName>
    </recommendedName>
</protein>